<dbReference type="Gene3D" id="1.10.1740.10">
    <property type="match status" value="1"/>
</dbReference>
<organism evidence="7 8">
    <name type="scientific">Parabacteroides gordonii MS-1 = DSM 23371</name>
    <dbReference type="NCBI Taxonomy" id="1203610"/>
    <lineage>
        <taxon>Bacteria</taxon>
        <taxon>Pseudomonadati</taxon>
        <taxon>Bacteroidota</taxon>
        <taxon>Bacteroidia</taxon>
        <taxon>Bacteroidales</taxon>
        <taxon>Tannerellaceae</taxon>
        <taxon>Parabacteroides</taxon>
    </lineage>
</organism>
<evidence type="ECO:0000256" key="2">
    <source>
        <dbReference type="ARBA" id="ARBA00023015"/>
    </source>
</evidence>
<proteinExistence type="inferred from homology"/>
<evidence type="ECO:0000313" key="7">
    <source>
        <dbReference type="EMBL" id="KKB55427.1"/>
    </source>
</evidence>
<name>A0A0F5JD95_9BACT</name>
<dbReference type="Pfam" id="PF04542">
    <property type="entry name" value="Sigma70_r2"/>
    <property type="match status" value="1"/>
</dbReference>
<dbReference type="InterPro" id="IPR014327">
    <property type="entry name" value="RNA_pol_sigma70_bacteroid"/>
</dbReference>
<evidence type="ECO:0000259" key="6">
    <source>
        <dbReference type="Pfam" id="PF08281"/>
    </source>
</evidence>
<evidence type="ECO:0000256" key="1">
    <source>
        <dbReference type="ARBA" id="ARBA00010641"/>
    </source>
</evidence>
<dbReference type="InterPro" id="IPR013325">
    <property type="entry name" value="RNA_pol_sigma_r2"/>
</dbReference>
<dbReference type="GO" id="GO:0003677">
    <property type="term" value="F:DNA binding"/>
    <property type="evidence" value="ECO:0007669"/>
    <property type="project" value="InterPro"/>
</dbReference>
<dbReference type="GO" id="GO:0016987">
    <property type="term" value="F:sigma factor activity"/>
    <property type="evidence" value="ECO:0007669"/>
    <property type="project" value="UniProtKB-KW"/>
</dbReference>
<dbReference type="NCBIfam" id="TIGR02985">
    <property type="entry name" value="Sig70_bacteroi1"/>
    <property type="match status" value="1"/>
</dbReference>
<dbReference type="SUPFAM" id="SSF88659">
    <property type="entry name" value="Sigma3 and sigma4 domains of RNA polymerase sigma factors"/>
    <property type="match status" value="1"/>
</dbReference>
<sequence>MIIDERTFKEAYNDYFEVICRFLNYYTRDNQAIEEVVQDVFVVLWEEYKGKDIQYIKTFLYNSARNRMLNYLRDKENHTVLLEKWARIELEKSEAADCVDRELFYRLLQAAVESLPEKCKEIFILSREEQLSYKEIAQVKEISVKTVENQMGIALKKIRQYLTTHSDETVTLVFLLMKLTEK</sequence>
<comment type="caution">
    <text evidence="7">The sequence shown here is derived from an EMBL/GenBank/DDBJ whole genome shotgun (WGS) entry which is preliminary data.</text>
</comment>
<dbReference type="Pfam" id="PF08281">
    <property type="entry name" value="Sigma70_r4_2"/>
    <property type="match status" value="1"/>
</dbReference>
<reference evidence="7 8" key="1">
    <citation type="submission" date="2013-04" db="EMBL/GenBank/DDBJ databases">
        <title>The Genome Sequence of Parabacteroides gordonii DSM 23371.</title>
        <authorList>
            <consortium name="The Broad Institute Genomics Platform"/>
            <person name="Earl A."/>
            <person name="Ward D."/>
            <person name="Feldgarden M."/>
            <person name="Gevers D."/>
            <person name="Martens E."/>
            <person name="Sakamoto M."/>
            <person name="Benno Y."/>
            <person name="Suzuki N."/>
            <person name="Matsunaga N."/>
            <person name="Koshihara K."/>
            <person name="Seki M."/>
            <person name="Komiya H."/>
            <person name="Walker B."/>
            <person name="Young S."/>
            <person name="Zeng Q."/>
            <person name="Gargeya S."/>
            <person name="Fitzgerald M."/>
            <person name="Haas B."/>
            <person name="Abouelleil A."/>
            <person name="Allen A.W."/>
            <person name="Alvarado L."/>
            <person name="Arachchi H.M."/>
            <person name="Berlin A.M."/>
            <person name="Chapman S.B."/>
            <person name="Gainer-Dewar J."/>
            <person name="Goldberg J."/>
            <person name="Griggs A."/>
            <person name="Gujja S."/>
            <person name="Hansen M."/>
            <person name="Howarth C."/>
            <person name="Imamovic A."/>
            <person name="Ireland A."/>
            <person name="Larimer J."/>
            <person name="McCowan C."/>
            <person name="Murphy C."/>
            <person name="Pearson M."/>
            <person name="Poon T.W."/>
            <person name="Priest M."/>
            <person name="Roberts A."/>
            <person name="Saif S."/>
            <person name="Shea T."/>
            <person name="Sisk P."/>
            <person name="Sykes S."/>
            <person name="Wortman J."/>
            <person name="Nusbaum C."/>
            <person name="Birren B."/>
        </authorList>
    </citation>
    <scope>NUCLEOTIDE SEQUENCE [LARGE SCALE GENOMIC DNA]</scope>
    <source>
        <strain evidence="7 8">MS-1</strain>
    </source>
</reference>
<dbReference type="InterPro" id="IPR013324">
    <property type="entry name" value="RNA_pol_sigma_r3/r4-like"/>
</dbReference>
<dbReference type="InterPro" id="IPR014284">
    <property type="entry name" value="RNA_pol_sigma-70_dom"/>
</dbReference>
<protein>
    <submittedName>
        <fullName evidence="7">RNA polymerase sigma-70 factor</fullName>
    </submittedName>
</protein>
<gene>
    <name evidence="7" type="ORF">HMPREF1536_02896</name>
</gene>
<evidence type="ECO:0000259" key="5">
    <source>
        <dbReference type="Pfam" id="PF04542"/>
    </source>
</evidence>
<dbReference type="Gene3D" id="1.10.10.10">
    <property type="entry name" value="Winged helix-like DNA-binding domain superfamily/Winged helix DNA-binding domain"/>
    <property type="match status" value="1"/>
</dbReference>
<comment type="similarity">
    <text evidence="1">Belongs to the sigma-70 factor family. ECF subfamily.</text>
</comment>
<keyword evidence="4" id="KW-0804">Transcription</keyword>
<feature type="domain" description="RNA polymerase sigma factor 70 region 4 type 2" evidence="6">
    <location>
        <begin position="106"/>
        <end position="158"/>
    </location>
</feature>
<dbReference type="PANTHER" id="PTHR43133">
    <property type="entry name" value="RNA POLYMERASE ECF-TYPE SIGMA FACTO"/>
    <property type="match status" value="1"/>
</dbReference>
<dbReference type="Proteomes" id="UP000033035">
    <property type="component" value="Unassembled WGS sequence"/>
</dbReference>
<dbReference type="STRING" id="1203610.HMPREF1536_02896"/>
<feature type="domain" description="RNA polymerase sigma-70 region 2" evidence="5">
    <location>
        <begin position="12"/>
        <end position="76"/>
    </location>
</feature>
<accession>A0A0F5JD95</accession>
<dbReference type="CDD" id="cd06171">
    <property type="entry name" value="Sigma70_r4"/>
    <property type="match status" value="1"/>
</dbReference>
<dbReference type="InterPro" id="IPR039425">
    <property type="entry name" value="RNA_pol_sigma-70-like"/>
</dbReference>
<dbReference type="InterPro" id="IPR007627">
    <property type="entry name" value="RNA_pol_sigma70_r2"/>
</dbReference>
<dbReference type="HOGENOM" id="CLU_047691_4_0_10"/>
<dbReference type="RefSeq" id="WP_044193291.1">
    <property type="nucleotide sequence ID" value="NZ_KE386764.1"/>
</dbReference>
<evidence type="ECO:0000256" key="3">
    <source>
        <dbReference type="ARBA" id="ARBA00023082"/>
    </source>
</evidence>
<evidence type="ECO:0000313" key="8">
    <source>
        <dbReference type="Proteomes" id="UP000033035"/>
    </source>
</evidence>
<dbReference type="PATRIC" id="fig|1203610.3.peg.2964"/>
<dbReference type="InterPro" id="IPR036388">
    <property type="entry name" value="WH-like_DNA-bd_sf"/>
</dbReference>
<keyword evidence="8" id="KW-1185">Reference proteome</keyword>
<evidence type="ECO:0000256" key="4">
    <source>
        <dbReference type="ARBA" id="ARBA00023163"/>
    </source>
</evidence>
<dbReference type="InterPro" id="IPR013249">
    <property type="entry name" value="RNA_pol_sigma70_r4_t2"/>
</dbReference>
<keyword evidence="2" id="KW-0805">Transcription regulation</keyword>
<keyword evidence="3" id="KW-0731">Sigma factor</keyword>
<dbReference type="SUPFAM" id="SSF88946">
    <property type="entry name" value="Sigma2 domain of RNA polymerase sigma factors"/>
    <property type="match status" value="1"/>
</dbReference>
<dbReference type="PANTHER" id="PTHR43133:SF46">
    <property type="entry name" value="RNA POLYMERASE SIGMA-70 FACTOR ECF SUBFAMILY"/>
    <property type="match status" value="1"/>
</dbReference>
<dbReference type="AlphaFoldDB" id="A0A0F5JD95"/>
<dbReference type="NCBIfam" id="TIGR02937">
    <property type="entry name" value="sigma70-ECF"/>
    <property type="match status" value="1"/>
</dbReference>
<dbReference type="EMBL" id="AQHW01000015">
    <property type="protein sequence ID" value="KKB55427.1"/>
    <property type="molecule type" value="Genomic_DNA"/>
</dbReference>
<dbReference type="GO" id="GO:0006352">
    <property type="term" value="P:DNA-templated transcription initiation"/>
    <property type="evidence" value="ECO:0007669"/>
    <property type="project" value="InterPro"/>
</dbReference>